<accession>A0A0E9WTD4</accession>
<dbReference type="EMBL" id="GBXM01015792">
    <property type="protein sequence ID" value="JAH92785.1"/>
    <property type="molecule type" value="Transcribed_RNA"/>
</dbReference>
<protein>
    <submittedName>
        <fullName evidence="2">Uncharacterized protein</fullName>
    </submittedName>
</protein>
<feature type="region of interest" description="Disordered" evidence="1">
    <location>
        <begin position="1"/>
        <end position="24"/>
    </location>
</feature>
<evidence type="ECO:0000256" key="1">
    <source>
        <dbReference type="SAM" id="MobiDB-lite"/>
    </source>
</evidence>
<reference evidence="2" key="1">
    <citation type="submission" date="2014-11" db="EMBL/GenBank/DDBJ databases">
        <authorList>
            <person name="Amaro Gonzalez C."/>
        </authorList>
    </citation>
    <scope>NUCLEOTIDE SEQUENCE</scope>
</reference>
<sequence length="63" mass="7294">MKSNSRAHAKNKSQKFRQKAKKKKGICVYSSGQGDCLREHFGQFYRKINPNGNRLKTASPPRW</sequence>
<proteinExistence type="predicted"/>
<organism evidence="2">
    <name type="scientific">Anguilla anguilla</name>
    <name type="common">European freshwater eel</name>
    <name type="synonym">Muraena anguilla</name>
    <dbReference type="NCBI Taxonomy" id="7936"/>
    <lineage>
        <taxon>Eukaryota</taxon>
        <taxon>Metazoa</taxon>
        <taxon>Chordata</taxon>
        <taxon>Craniata</taxon>
        <taxon>Vertebrata</taxon>
        <taxon>Euteleostomi</taxon>
        <taxon>Actinopterygii</taxon>
        <taxon>Neopterygii</taxon>
        <taxon>Teleostei</taxon>
        <taxon>Anguilliformes</taxon>
        <taxon>Anguillidae</taxon>
        <taxon>Anguilla</taxon>
    </lineage>
</organism>
<name>A0A0E9WTD4_ANGAN</name>
<reference evidence="2" key="2">
    <citation type="journal article" date="2015" name="Fish Shellfish Immunol.">
        <title>Early steps in the European eel (Anguilla anguilla)-Vibrio vulnificus interaction in the gills: Role of the RtxA13 toxin.</title>
        <authorList>
            <person name="Callol A."/>
            <person name="Pajuelo D."/>
            <person name="Ebbesson L."/>
            <person name="Teles M."/>
            <person name="MacKenzie S."/>
            <person name="Amaro C."/>
        </authorList>
    </citation>
    <scope>NUCLEOTIDE SEQUENCE</scope>
</reference>
<evidence type="ECO:0000313" key="2">
    <source>
        <dbReference type="EMBL" id="JAH92785.1"/>
    </source>
</evidence>
<dbReference type="AlphaFoldDB" id="A0A0E9WTD4"/>